<proteinExistence type="predicted"/>
<feature type="region of interest" description="Disordered" evidence="1">
    <location>
        <begin position="1"/>
        <end position="33"/>
    </location>
</feature>
<dbReference type="AlphaFoldDB" id="A0A4P2QFY4"/>
<evidence type="ECO:0000256" key="2">
    <source>
        <dbReference type="SAM" id="Phobius"/>
    </source>
</evidence>
<dbReference type="InterPro" id="IPR013207">
    <property type="entry name" value="LGFP"/>
</dbReference>
<dbReference type="Pfam" id="PF08310">
    <property type="entry name" value="LGFP"/>
    <property type="match status" value="1"/>
</dbReference>
<protein>
    <submittedName>
        <fullName evidence="3">Uncharacterized protein</fullName>
    </submittedName>
</protein>
<feature type="transmembrane region" description="Helical" evidence="2">
    <location>
        <begin position="277"/>
        <end position="298"/>
    </location>
</feature>
<dbReference type="RefSeq" id="WP_129572558.1">
    <property type="nucleotide sequence ID" value="NZ_CP012672.1"/>
</dbReference>
<keyword evidence="2" id="KW-0812">Transmembrane</keyword>
<feature type="transmembrane region" description="Helical" evidence="2">
    <location>
        <begin position="243"/>
        <end position="265"/>
    </location>
</feature>
<organism evidence="3 4">
    <name type="scientific">Sorangium cellulosum</name>
    <name type="common">Polyangium cellulosum</name>
    <dbReference type="NCBI Taxonomy" id="56"/>
    <lineage>
        <taxon>Bacteria</taxon>
        <taxon>Pseudomonadati</taxon>
        <taxon>Myxococcota</taxon>
        <taxon>Polyangia</taxon>
        <taxon>Polyangiales</taxon>
        <taxon>Polyangiaceae</taxon>
        <taxon>Sorangium</taxon>
    </lineage>
</organism>
<gene>
    <name evidence="3" type="ORF">SOCE836_002210</name>
</gene>
<dbReference type="EMBL" id="CP012672">
    <property type="protein sequence ID" value="AUX28153.1"/>
    <property type="molecule type" value="Genomic_DNA"/>
</dbReference>
<reference evidence="3 4" key="1">
    <citation type="submission" date="2015-09" db="EMBL/GenBank/DDBJ databases">
        <title>Sorangium comparison.</title>
        <authorList>
            <person name="Zaburannyi N."/>
            <person name="Bunk B."/>
            <person name="Overmann J."/>
            <person name="Mueller R."/>
        </authorList>
    </citation>
    <scope>NUCLEOTIDE SEQUENCE [LARGE SCALE GENOMIC DNA]</scope>
    <source>
        <strain evidence="3 4">So ce836</strain>
    </source>
</reference>
<evidence type="ECO:0000313" key="4">
    <source>
        <dbReference type="Proteomes" id="UP000295497"/>
    </source>
</evidence>
<dbReference type="Proteomes" id="UP000295497">
    <property type="component" value="Chromosome"/>
</dbReference>
<accession>A0A4P2QFY4</accession>
<sequence length="379" mass="41375">MTAIDRKYELTGGTNGPLGNPIEPETSNQDGAGRRRRYERGYIYWHPRGGAYVVLFGTIYEKWSELGRETGELSYPIGDESVDPHHPEIRYQLFRNGKVIAGKTPPAAAVSSAGYSLPRRPYKLILDELVCVRESGRPVGRRRGSDEIRLSIVRTTSVHSRAPNLLPPIRWGHNDVDSGEVKKIGITLVDGLLPDVMIVSLIGLEVDLFARRARKRLKEFERKASVADVNLVRGPALTSAATTAGGVGLGALIGAATGGSVAFFINGVLVGTVGGGVVGALIGAIAGLLVAPIISLGFPELLIVQRQMYSGEVLRRMYDSKRLPTRDGPTRFADTDISLSTWFTFAPDGDLLEHRHFRSRGRTAQSKSDYILTFRHSFP</sequence>
<evidence type="ECO:0000313" key="3">
    <source>
        <dbReference type="EMBL" id="AUX28153.1"/>
    </source>
</evidence>
<name>A0A4P2QFY4_SORCE</name>
<keyword evidence="2" id="KW-0472">Membrane</keyword>
<evidence type="ECO:0000256" key="1">
    <source>
        <dbReference type="SAM" id="MobiDB-lite"/>
    </source>
</evidence>
<keyword evidence="2" id="KW-1133">Transmembrane helix</keyword>